<evidence type="ECO:0000259" key="1">
    <source>
        <dbReference type="Pfam" id="PF02579"/>
    </source>
</evidence>
<protein>
    <submittedName>
        <fullName evidence="2">Dinitrogenase iron-molybdenum cofactor biosynthesis protein</fullName>
    </submittedName>
</protein>
<dbReference type="STRING" id="456320.Mvol_0693"/>
<evidence type="ECO:0000313" key="2">
    <source>
        <dbReference type="EMBL" id="ADI36352.1"/>
    </source>
</evidence>
<evidence type="ECO:0000313" key="3">
    <source>
        <dbReference type="Proteomes" id="UP000007722"/>
    </source>
</evidence>
<reference evidence="2 3" key="1">
    <citation type="submission" date="2010-05" db="EMBL/GenBank/DDBJ databases">
        <title>Complete sequence of Methanococcus voltae A3.</title>
        <authorList>
            <consortium name="US DOE Joint Genome Institute"/>
            <person name="Lucas S."/>
            <person name="Copeland A."/>
            <person name="Lapidus A."/>
            <person name="Cheng J.-F."/>
            <person name="Bruce D."/>
            <person name="Goodwin L."/>
            <person name="Pitluck S."/>
            <person name="Lowry S."/>
            <person name="Clum A."/>
            <person name="Land M."/>
            <person name="Hauser L."/>
            <person name="Kyrpides N."/>
            <person name="Mikhailova N."/>
            <person name="Whitman W.B."/>
            <person name="Woyke T."/>
        </authorList>
    </citation>
    <scope>NUCLEOTIDE SEQUENCE [LARGE SCALE GENOMIC DNA]</scope>
    <source>
        <strain evidence="3">ATCC BAA-1334 / A3</strain>
    </source>
</reference>
<dbReference type="Pfam" id="PF02579">
    <property type="entry name" value="Nitro_FeMo-Co"/>
    <property type="match status" value="1"/>
</dbReference>
<dbReference type="Proteomes" id="UP000007722">
    <property type="component" value="Chromosome"/>
</dbReference>
<dbReference type="SUPFAM" id="SSF53146">
    <property type="entry name" value="Nitrogenase accessory factor-like"/>
    <property type="match status" value="1"/>
</dbReference>
<dbReference type="InParanoid" id="D7DT92"/>
<accession>D7DT92</accession>
<dbReference type="InterPro" id="IPR003731">
    <property type="entry name" value="Di-Nase_FeMo-co_biosynth"/>
</dbReference>
<gene>
    <name evidence="2" type="ordered locus">Mvol_0693</name>
</gene>
<dbReference type="OrthoDB" id="25911at2157"/>
<name>D7DT92_METV3</name>
<proteinExistence type="predicted"/>
<dbReference type="InterPro" id="IPR033913">
    <property type="entry name" value="MTH1175_dom"/>
</dbReference>
<dbReference type="eggNOG" id="arCOG02734">
    <property type="taxonomic scope" value="Archaea"/>
</dbReference>
<keyword evidence="3" id="KW-1185">Reference proteome</keyword>
<dbReference type="AlphaFoldDB" id="D7DT92"/>
<dbReference type="Gene3D" id="3.30.420.130">
    <property type="entry name" value="Dinitrogenase iron-molybdenum cofactor biosynthesis domain"/>
    <property type="match status" value="1"/>
</dbReference>
<dbReference type="HOGENOM" id="CLU_104194_0_0_2"/>
<sequence>MKICITSTGKELNSNFEQRFGRSPYFIIYDTESKEFEAIDNTNTSSAHGAGIGSAQLIIQNKAKVLISGNIGPNAKAVLESEGINVLKGTESTVIENINKFEANELVEITKAGMPHQGMK</sequence>
<dbReference type="CDD" id="cd00851">
    <property type="entry name" value="MTH1175"/>
    <property type="match status" value="1"/>
</dbReference>
<organism evidence="2 3">
    <name type="scientific">Methanococcus voltae (strain ATCC BAA-1334 / A3)</name>
    <dbReference type="NCBI Taxonomy" id="456320"/>
    <lineage>
        <taxon>Archaea</taxon>
        <taxon>Methanobacteriati</taxon>
        <taxon>Methanobacteriota</taxon>
        <taxon>Methanomada group</taxon>
        <taxon>Methanococci</taxon>
        <taxon>Methanococcales</taxon>
        <taxon>Methanococcaceae</taxon>
        <taxon>Methanococcus</taxon>
    </lineage>
</organism>
<dbReference type="PANTHER" id="PTHR42983">
    <property type="entry name" value="DINITROGENASE IRON-MOLYBDENUM COFACTOR PROTEIN-RELATED"/>
    <property type="match status" value="1"/>
</dbReference>
<dbReference type="EMBL" id="CP002057">
    <property type="protein sequence ID" value="ADI36352.1"/>
    <property type="molecule type" value="Genomic_DNA"/>
</dbReference>
<dbReference type="InterPro" id="IPR036105">
    <property type="entry name" value="DiNase_FeMo-co_biosyn_sf"/>
</dbReference>
<dbReference type="PANTHER" id="PTHR42983:SF1">
    <property type="entry name" value="IRON-MOLYBDENUM PROTEIN"/>
    <property type="match status" value="1"/>
</dbReference>
<dbReference type="KEGG" id="mvo:Mvol_0693"/>
<feature type="domain" description="Dinitrogenase iron-molybdenum cofactor biosynthesis" evidence="1">
    <location>
        <begin position="13"/>
        <end position="102"/>
    </location>
</feature>